<protein>
    <submittedName>
        <fullName evidence="1">Ecdysteroid 22-kinase</fullName>
    </submittedName>
</protein>
<dbReference type="InterPro" id="IPR004119">
    <property type="entry name" value="EcKL"/>
</dbReference>
<dbReference type="eggNOG" id="ENOG502QVUT">
    <property type="taxonomic scope" value="Eukaryota"/>
</dbReference>
<dbReference type="Proteomes" id="UP000007151">
    <property type="component" value="Unassembled WGS sequence"/>
</dbReference>
<dbReference type="GO" id="GO:0016301">
    <property type="term" value="F:kinase activity"/>
    <property type="evidence" value="ECO:0007669"/>
    <property type="project" value="UniProtKB-KW"/>
</dbReference>
<name>A0A212ESF8_DANPL</name>
<dbReference type="KEGG" id="dpl:KGM_210377"/>
<dbReference type="EMBL" id="AGBW02012788">
    <property type="protein sequence ID" value="OWR44436.1"/>
    <property type="molecule type" value="Genomic_DNA"/>
</dbReference>
<reference evidence="1 2" key="1">
    <citation type="journal article" date="2011" name="Cell">
        <title>The monarch butterfly genome yields insights into long-distance migration.</title>
        <authorList>
            <person name="Zhan S."/>
            <person name="Merlin C."/>
            <person name="Boore J.L."/>
            <person name="Reppert S.M."/>
        </authorList>
    </citation>
    <scope>NUCLEOTIDE SEQUENCE [LARGE SCALE GENOMIC DNA]</scope>
    <source>
        <strain evidence="1">F-2</strain>
    </source>
</reference>
<dbReference type="AlphaFoldDB" id="A0A212ESF8"/>
<keyword evidence="2" id="KW-1185">Reference proteome</keyword>
<dbReference type="InterPro" id="IPR011009">
    <property type="entry name" value="Kinase-like_dom_sf"/>
</dbReference>
<sequence>MEKDCITKISITDFSNNLQESIQGTINNLGYVEYDADVKKVSTDGNNFLGELFEIDVTGRTSDGTETTHIFIKRIIRNEDFKVYSIPEVYRKEAFVYNELSNIYNELQKKVTIPTNEKFKFIKSYGTNEEAIILENVSKEGFKTMERMDIMTRDFAELSIKQLAKFHGLSLALERYDPDYFNEKVKTIKQSFVYDDYWNELVKRMYELSTSKLDLKIKKRTDEFFLHSLEKYPKYMNGINSGIKCLCHGDYKMNNVLFRETEGKITEVIPIDYQQIYYGCPVIDLIYFIYAASDRSFRKQHLNYLKDVYFGSLTMFLNYFGIDVATVYPREVFEDSFSNSLDYALMYTLYMLPFLYVKEQTPDLSKDELLDVTIRVDDKFYAIMNEIVEEFVEYGII</sequence>
<dbReference type="PANTHER" id="PTHR11012:SF30">
    <property type="entry name" value="PROTEIN KINASE-LIKE DOMAIN-CONTAINING"/>
    <property type="match status" value="1"/>
</dbReference>
<dbReference type="Gene3D" id="3.90.1200.10">
    <property type="match status" value="1"/>
</dbReference>
<proteinExistence type="predicted"/>
<evidence type="ECO:0000313" key="2">
    <source>
        <dbReference type="Proteomes" id="UP000007151"/>
    </source>
</evidence>
<dbReference type="SUPFAM" id="SSF56112">
    <property type="entry name" value="Protein kinase-like (PK-like)"/>
    <property type="match status" value="1"/>
</dbReference>
<comment type="caution">
    <text evidence="1">The sequence shown here is derived from an EMBL/GenBank/DDBJ whole genome shotgun (WGS) entry which is preliminary data.</text>
</comment>
<dbReference type="Pfam" id="PF02958">
    <property type="entry name" value="EcKL"/>
    <property type="match status" value="1"/>
</dbReference>
<dbReference type="InterPro" id="IPR015897">
    <property type="entry name" value="CHK_kinase-like"/>
</dbReference>
<evidence type="ECO:0000313" key="1">
    <source>
        <dbReference type="EMBL" id="OWR44436.1"/>
    </source>
</evidence>
<gene>
    <name evidence="1" type="ORF">KGM_210377</name>
</gene>
<dbReference type="PANTHER" id="PTHR11012">
    <property type="entry name" value="PROTEIN KINASE-LIKE DOMAIN-CONTAINING"/>
    <property type="match status" value="1"/>
</dbReference>
<organism evidence="1 2">
    <name type="scientific">Danaus plexippus plexippus</name>
    <dbReference type="NCBI Taxonomy" id="278856"/>
    <lineage>
        <taxon>Eukaryota</taxon>
        <taxon>Metazoa</taxon>
        <taxon>Ecdysozoa</taxon>
        <taxon>Arthropoda</taxon>
        <taxon>Hexapoda</taxon>
        <taxon>Insecta</taxon>
        <taxon>Pterygota</taxon>
        <taxon>Neoptera</taxon>
        <taxon>Endopterygota</taxon>
        <taxon>Lepidoptera</taxon>
        <taxon>Glossata</taxon>
        <taxon>Ditrysia</taxon>
        <taxon>Papilionoidea</taxon>
        <taxon>Nymphalidae</taxon>
        <taxon>Danainae</taxon>
        <taxon>Danaini</taxon>
        <taxon>Danaina</taxon>
        <taxon>Danaus</taxon>
        <taxon>Danaus</taxon>
    </lineage>
</organism>
<dbReference type="SMART" id="SM00587">
    <property type="entry name" value="CHK"/>
    <property type="match status" value="1"/>
</dbReference>
<accession>A0A212ESF8</accession>